<sequence length="148" mass="17705">MTTSIDQLFTKQQRIHFDSCCQYFELALSYFGYNVQAQCCIDDKKKVVLYAVNIFYQGQQRQVFTALTLDEFYKKMELVYQLYMYAKDHQTDLDEALDYYLDEYQQFIAVQGEIDDLLNWQDFIDEELGKTNSYSYDMVLSSENRTLH</sequence>
<name>A0A8J2Z2I9_9GAMM</name>
<protein>
    <submittedName>
        <fullName evidence="1">Uncharacterized protein</fullName>
    </submittedName>
</protein>
<accession>A0A8J2Z2I9</accession>
<dbReference type="OrthoDB" id="5623365at2"/>
<organism evidence="1 2">
    <name type="scientific">Cysteiniphilum litorale</name>
    <dbReference type="NCBI Taxonomy" id="2056700"/>
    <lineage>
        <taxon>Bacteria</taxon>
        <taxon>Pseudomonadati</taxon>
        <taxon>Pseudomonadota</taxon>
        <taxon>Gammaproteobacteria</taxon>
        <taxon>Thiotrichales</taxon>
        <taxon>Fastidiosibacteraceae</taxon>
        <taxon>Cysteiniphilum</taxon>
    </lineage>
</organism>
<reference evidence="1" key="2">
    <citation type="submission" date="2020-09" db="EMBL/GenBank/DDBJ databases">
        <authorList>
            <person name="Sun Q."/>
            <person name="Zhou Y."/>
        </authorList>
    </citation>
    <scope>NUCLEOTIDE SEQUENCE</scope>
    <source>
        <strain evidence="1">CGMCC 1.15758</strain>
    </source>
</reference>
<evidence type="ECO:0000313" key="2">
    <source>
        <dbReference type="Proteomes" id="UP000636949"/>
    </source>
</evidence>
<reference evidence="1" key="1">
    <citation type="journal article" date="2014" name="Int. J. Syst. Evol. Microbiol.">
        <title>Complete genome sequence of Corynebacterium casei LMG S-19264T (=DSM 44701T), isolated from a smear-ripened cheese.</title>
        <authorList>
            <consortium name="US DOE Joint Genome Institute (JGI-PGF)"/>
            <person name="Walter F."/>
            <person name="Albersmeier A."/>
            <person name="Kalinowski J."/>
            <person name="Ruckert C."/>
        </authorList>
    </citation>
    <scope>NUCLEOTIDE SEQUENCE</scope>
    <source>
        <strain evidence="1">CGMCC 1.15758</strain>
    </source>
</reference>
<dbReference type="Proteomes" id="UP000636949">
    <property type="component" value="Unassembled WGS sequence"/>
</dbReference>
<comment type="caution">
    <text evidence="1">The sequence shown here is derived from an EMBL/GenBank/DDBJ whole genome shotgun (WGS) entry which is preliminary data.</text>
</comment>
<proteinExistence type="predicted"/>
<dbReference type="RefSeq" id="WP_117001459.1">
    <property type="nucleotide sequence ID" value="NZ_BMJS01000002.1"/>
</dbReference>
<dbReference type="AlphaFoldDB" id="A0A8J2Z2I9"/>
<evidence type="ECO:0000313" key="1">
    <source>
        <dbReference type="EMBL" id="GGF89550.1"/>
    </source>
</evidence>
<dbReference type="EMBL" id="BMJS01000002">
    <property type="protein sequence ID" value="GGF89550.1"/>
    <property type="molecule type" value="Genomic_DNA"/>
</dbReference>
<keyword evidence="2" id="KW-1185">Reference proteome</keyword>
<gene>
    <name evidence="1" type="ORF">GCM10010995_03600</name>
</gene>